<comment type="catalytic activity">
    <reaction evidence="2">
        <text>5-methylaminomethyl-S-(2E)-geranyl-thiouridine(34) in tRNA + selenophosphate + H(+) = 5-methylaminomethyl-2-(Se-phospho)selenouridine(34) in tRNA + (2E)-thiogeraniol</text>
        <dbReference type="Rhea" id="RHEA:60172"/>
        <dbReference type="Rhea" id="RHEA-COMP:14654"/>
        <dbReference type="Rhea" id="RHEA-COMP:15523"/>
        <dbReference type="ChEBI" id="CHEBI:15378"/>
        <dbReference type="ChEBI" id="CHEBI:16144"/>
        <dbReference type="ChEBI" id="CHEBI:140632"/>
        <dbReference type="ChEBI" id="CHEBI:143702"/>
        <dbReference type="ChEBI" id="CHEBI:143703"/>
    </reaction>
</comment>
<evidence type="ECO:0000256" key="1">
    <source>
        <dbReference type="ARBA" id="ARBA00023266"/>
    </source>
</evidence>
<evidence type="ECO:0000313" key="5">
    <source>
        <dbReference type="Proteomes" id="UP000010297"/>
    </source>
</evidence>
<comment type="catalytic activity">
    <reaction evidence="2">
        <text>5-methylaminomethyl-2-(Se-phospho)selenouridine(34) in tRNA + H2O = 5-methylaminomethyl-2-selenouridine(34) in tRNA + phosphate</text>
        <dbReference type="Rhea" id="RHEA:60176"/>
        <dbReference type="Rhea" id="RHEA-COMP:10196"/>
        <dbReference type="Rhea" id="RHEA-COMP:15523"/>
        <dbReference type="ChEBI" id="CHEBI:15377"/>
        <dbReference type="ChEBI" id="CHEBI:43474"/>
        <dbReference type="ChEBI" id="CHEBI:82743"/>
        <dbReference type="ChEBI" id="CHEBI:143702"/>
    </reaction>
</comment>
<feature type="active site" description="S-selanylcysteine intermediate" evidence="2">
    <location>
        <position position="101"/>
    </location>
</feature>
<dbReference type="AlphaFoldDB" id="H5V7Z0"/>
<dbReference type="GeneID" id="92827493"/>
<dbReference type="eggNOG" id="COG2603">
    <property type="taxonomic scope" value="Bacteria"/>
</dbReference>
<comment type="caution">
    <text evidence="4">The sequence shown here is derived from an EMBL/GenBank/DDBJ whole genome shotgun (WGS) entry which is preliminary data.</text>
</comment>
<dbReference type="EC" id="2.9.1.3" evidence="2"/>
<keyword evidence="5" id="KW-1185">Reference proteome</keyword>
<comment type="subunit">
    <text evidence="2">Monomer.</text>
</comment>
<comment type="similarity">
    <text evidence="2">Belongs to the SelU family.</text>
</comment>
<dbReference type="PROSITE" id="PS50206">
    <property type="entry name" value="RHODANESE_3"/>
    <property type="match status" value="1"/>
</dbReference>
<dbReference type="Proteomes" id="UP000010297">
    <property type="component" value="Unassembled WGS sequence"/>
</dbReference>
<dbReference type="SMART" id="SM00450">
    <property type="entry name" value="RHOD"/>
    <property type="match status" value="1"/>
</dbReference>
<dbReference type="InterPro" id="IPR036873">
    <property type="entry name" value="Rhodanese-like_dom_sf"/>
</dbReference>
<evidence type="ECO:0000256" key="2">
    <source>
        <dbReference type="HAMAP-Rule" id="MF_01622"/>
    </source>
</evidence>
<comment type="function">
    <text evidence="2">Involved in the post-transcriptional modification of the uridine at the wobble position (U34) of tRNA(Lys), tRNA(Glu) and tRNA(Gln). Catalyzes the conversion of 2-thiouridine (S2U-RNA) to 2-selenouridine (Se2U-RNA). Acts in a two-step process involving geranylation of 2-thiouridine (S2U) to S-geranyl-2-thiouridine (geS2U) and subsequent selenation of the latter derivative to 2-selenouridine (Se2U) in the tRNA chain.</text>
</comment>
<protein>
    <recommendedName>
        <fullName evidence="2">tRNA 2-selenouridine synthase</fullName>
        <ecNumber evidence="2">2.9.1.3</ecNumber>
    </recommendedName>
</protein>
<accession>H5V7Z0</accession>
<dbReference type="EMBL" id="BAFF01000029">
    <property type="protein sequence ID" value="GAB54098.1"/>
    <property type="molecule type" value="Genomic_DNA"/>
</dbReference>
<dbReference type="GO" id="GO:0043828">
    <property type="term" value="F:tRNA 2-selenouridine synthase activity"/>
    <property type="evidence" value="ECO:0007669"/>
    <property type="project" value="UniProtKB-EC"/>
</dbReference>
<reference evidence="4 5" key="1">
    <citation type="submission" date="2012-02" db="EMBL/GenBank/DDBJ databases">
        <title>Whole genome shotgun sequence of Escherichia hermannii NBRC 105704.</title>
        <authorList>
            <person name="Yoshida I."/>
            <person name="Hosoyama A."/>
            <person name="Tsuchikane K."/>
            <person name="Katsumata H."/>
            <person name="Yamazaki S."/>
            <person name="Fujita N."/>
        </authorList>
    </citation>
    <scope>NUCLEOTIDE SEQUENCE [LARGE SCALE GENOMIC DNA]</scope>
    <source>
        <strain evidence="4 5">NBRC 105704</strain>
    </source>
</reference>
<dbReference type="Pfam" id="PF26341">
    <property type="entry name" value="AAA_SelU"/>
    <property type="match status" value="1"/>
</dbReference>
<dbReference type="GO" id="GO:0002098">
    <property type="term" value="P:tRNA wobble uridine modification"/>
    <property type="evidence" value="ECO:0007669"/>
    <property type="project" value="UniProtKB-UniRule"/>
</dbReference>
<dbReference type="PANTHER" id="PTHR30401">
    <property type="entry name" value="TRNA 2-SELENOURIDINE SYNTHASE"/>
    <property type="match status" value="1"/>
</dbReference>
<keyword evidence="2" id="KW-0808">Transferase</keyword>
<feature type="domain" description="Rhodanese" evidence="3">
    <location>
        <begin position="18"/>
        <end position="141"/>
    </location>
</feature>
<dbReference type="InterPro" id="IPR058840">
    <property type="entry name" value="AAA_SelU"/>
</dbReference>
<dbReference type="InterPro" id="IPR001763">
    <property type="entry name" value="Rhodanese-like_dom"/>
</dbReference>
<dbReference type="HAMAP" id="MF_01622">
    <property type="entry name" value="tRNA_sel_U_synth"/>
    <property type="match status" value="1"/>
</dbReference>
<comment type="catalytic activity">
    <reaction evidence="2">
        <text>5-methylaminomethyl-2-thiouridine(34) in tRNA + (2E)-geranyl diphosphate = 5-methylaminomethyl-S-(2E)-geranyl-thiouridine(34) in tRNA + diphosphate</text>
        <dbReference type="Rhea" id="RHEA:14085"/>
        <dbReference type="Rhea" id="RHEA-COMP:10195"/>
        <dbReference type="Rhea" id="RHEA-COMP:14654"/>
        <dbReference type="ChEBI" id="CHEBI:33019"/>
        <dbReference type="ChEBI" id="CHEBI:58057"/>
        <dbReference type="ChEBI" id="CHEBI:74455"/>
        <dbReference type="ChEBI" id="CHEBI:140632"/>
    </reaction>
</comment>
<dbReference type="RefSeq" id="WP_002438802.1">
    <property type="nucleotide sequence ID" value="NZ_BAFF01000029.1"/>
</dbReference>
<dbReference type="NCBIfam" id="TIGR03167">
    <property type="entry name" value="tRNA_sel_U_synt"/>
    <property type="match status" value="1"/>
</dbReference>
<dbReference type="InterPro" id="IPR017582">
    <property type="entry name" value="SelU"/>
</dbReference>
<dbReference type="Gene3D" id="3.40.250.10">
    <property type="entry name" value="Rhodanese-like domain"/>
    <property type="match status" value="1"/>
</dbReference>
<sequence>MEYVVTIHPNSRDWQTLLAQDIPVIDVRAPVEFAQGALPAAINLPLMNDTERAAVGTCYKQKGQQAALALGHHLVNHALREERLNAWREACLRYPHGYLCCARGGLRSQIVQQWLSEAGIAYPRVEGGYKQLRQAAIQATETLSHLPMVLVGGFTGSGKTQLVNAQPLGVDLEGLAHHRGSSFGRTLSPQLSQASFENALAATLLRKHLTWHDHAHAFWVLEDEGQTIGANHLPQVVREQMSKAPIAVVEEPLARRLERLRNDYFIDMQREFCQAYGDASGWQAYREYLHHGLFAIRRRLGLERYATLAGRQRVACDQQQQRGDTDGHFAWLVPLLESYYDPMYRYQLEKKAAKVCFRGDYQSVADWLDAVRNGEITGW</sequence>
<dbReference type="SUPFAM" id="SSF52821">
    <property type="entry name" value="Rhodanese/Cell cycle control phosphatase"/>
    <property type="match status" value="1"/>
</dbReference>
<gene>
    <name evidence="2 4" type="primary">selU</name>
    <name evidence="4" type="ORF">EH105704_29_00130</name>
</gene>
<organism evidence="4 5">
    <name type="scientific">Atlantibacter hermannii NBRC 105704</name>
    <dbReference type="NCBI Taxonomy" id="1115512"/>
    <lineage>
        <taxon>Bacteria</taxon>
        <taxon>Pseudomonadati</taxon>
        <taxon>Pseudomonadota</taxon>
        <taxon>Gammaproteobacteria</taxon>
        <taxon>Enterobacterales</taxon>
        <taxon>Enterobacteriaceae</taxon>
        <taxon>Atlantibacter</taxon>
    </lineage>
</organism>
<keyword evidence="1 2" id="KW-0711">Selenium</keyword>
<dbReference type="NCBIfam" id="NF008749">
    <property type="entry name" value="PRK11784.1-1"/>
    <property type="match status" value="1"/>
</dbReference>
<evidence type="ECO:0000313" key="4">
    <source>
        <dbReference type="EMBL" id="GAB54098.1"/>
    </source>
</evidence>
<dbReference type="NCBIfam" id="NF008751">
    <property type="entry name" value="PRK11784.1-3"/>
    <property type="match status" value="1"/>
</dbReference>
<name>H5V7Z0_ATLHE</name>
<evidence type="ECO:0000259" key="3">
    <source>
        <dbReference type="PROSITE" id="PS50206"/>
    </source>
</evidence>
<dbReference type="GO" id="GO:0016765">
    <property type="term" value="F:transferase activity, transferring alkyl or aryl (other than methyl) groups"/>
    <property type="evidence" value="ECO:0007669"/>
    <property type="project" value="UniProtKB-UniRule"/>
</dbReference>
<dbReference type="PANTHER" id="PTHR30401:SF0">
    <property type="entry name" value="TRNA 2-SELENOURIDINE SYNTHASE"/>
    <property type="match status" value="1"/>
</dbReference>
<proteinExistence type="inferred from homology"/>
<comment type="catalytic activity">
    <reaction evidence="2">
        <text>5-methylaminomethyl-2-thiouridine(34) in tRNA + selenophosphate + (2E)-geranyl diphosphate + H2O + H(+) = 5-methylaminomethyl-2-selenouridine(34) in tRNA + (2E)-thiogeraniol + phosphate + diphosphate</text>
        <dbReference type="Rhea" id="RHEA:42716"/>
        <dbReference type="Rhea" id="RHEA-COMP:10195"/>
        <dbReference type="Rhea" id="RHEA-COMP:10196"/>
        <dbReference type="ChEBI" id="CHEBI:15377"/>
        <dbReference type="ChEBI" id="CHEBI:15378"/>
        <dbReference type="ChEBI" id="CHEBI:16144"/>
        <dbReference type="ChEBI" id="CHEBI:33019"/>
        <dbReference type="ChEBI" id="CHEBI:43474"/>
        <dbReference type="ChEBI" id="CHEBI:58057"/>
        <dbReference type="ChEBI" id="CHEBI:74455"/>
        <dbReference type="ChEBI" id="CHEBI:82743"/>
        <dbReference type="ChEBI" id="CHEBI:143703"/>
        <dbReference type="EC" id="2.9.1.3"/>
    </reaction>
</comment>